<evidence type="ECO:0000313" key="1">
    <source>
        <dbReference type="EMBL" id="EQD67251.1"/>
    </source>
</evidence>
<dbReference type="AlphaFoldDB" id="T1B310"/>
<dbReference type="GO" id="GO:0006189">
    <property type="term" value="P:'de novo' IMP biosynthetic process"/>
    <property type="evidence" value="ECO:0007669"/>
    <property type="project" value="InterPro"/>
</dbReference>
<dbReference type="SUPFAM" id="SSF55326">
    <property type="entry name" value="PurM N-terminal domain-like"/>
    <property type="match status" value="1"/>
</dbReference>
<sequence length="93" mass="9956">KPIALADPIFFGPLDLDPEALPPGVKSPRYLMDGVVSGIRDYGNRVGVPTVSGGVYFDPSFVVNPLLTSDAWAGFRDRDFFRIARDAPGTGSS</sequence>
<dbReference type="PANTHER" id="PTHR43555">
    <property type="entry name" value="PHOSPHORIBOSYLFORMYLGLYCINAMIDINE SYNTHASE SUBUNIT PURL"/>
    <property type="match status" value="1"/>
</dbReference>
<dbReference type="InterPro" id="IPR036921">
    <property type="entry name" value="PurM-like_N_sf"/>
</dbReference>
<comment type="caution">
    <text evidence="1">The sequence shown here is derived from an EMBL/GenBank/DDBJ whole genome shotgun (WGS) entry which is preliminary data.</text>
</comment>
<dbReference type="InterPro" id="IPR010074">
    <property type="entry name" value="PRibForGlyAmidine_synth_PurL"/>
</dbReference>
<reference evidence="1" key="2">
    <citation type="journal article" date="2014" name="ISME J.">
        <title>Microbial stratification in low pH oxic and suboxic macroscopic growths along an acid mine drainage.</title>
        <authorList>
            <person name="Mendez-Garcia C."/>
            <person name="Mesa V."/>
            <person name="Sprenger R.R."/>
            <person name="Richter M."/>
            <person name="Diez M.S."/>
            <person name="Solano J."/>
            <person name="Bargiela R."/>
            <person name="Golyshina O.V."/>
            <person name="Manteca A."/>
            <person name="Ramos J.L."/>
            <person name="Gallego J.R."/>
            <person name="Llorente I."/>
            <person name="Martins Dos Santos V.A."/>
            <person name="Jensen O.N."/>
            <person name="Pelaez A.I."/>
            <person name="Sanchez J."/>
            <person name="Ferrer M."/>
        </authorList>
    </citation>
    <scope>NUCLEOTIDE SEQUENCE</scope>
</reference>
<protein>
    <submittedName>
        <fullName evidence="1">Phosphoribosylformylglycinamidine synthase II</fullName>
    </submittedName>
</protein>
<dbReference type="PANTHER" id="PTHR43555:SF1">
    <property type="entry name" value="PHOSPHORIBOSYLFORMYLGLYCINAMIDINE SYNTHASE SUBUNIT PURL"/>
    <property type="match status" value="1"/>
</dbReference>
<accession>T1B310</accession>
<dbReference type="GO" id="GO:0004642">
    <property type="term" value="F:phosphoribosylformylglycinamidine synthase activity"/>
    <property type="evidence" value="ECO:0007669"/>
    <property type="project" value="InterPro"/>
</dbReference>
<dbReference type="Gene3D" id="3.30.1330.10">
    <property type="entry name" value="PurM-like, N-terminal domain"/>
    <property type="match status" value="1"/>
</dbReference>
<gene>
    <name evidence="1" type="ORF">B1B_05994</name>
</gene>
<organism evidence="1">
    <name type="scientific">mine drainage metagenome</name>
    <dbReference type="NCBI Taxonomy" id="410659"/>
    <lineage>
        <taxon>unclassified sequences</taxon>
        <taxon>metagenomes</taxon>
        <taxon>ecological metagenomes</taxon>
    </lineage>
</organism>
<proteinExistence type="predicted"/>
<reference evidence="1" key="1">
    <citation type="submission" date="2013-08" db="EMBL/GenBank/DDBJ databases">
        <authorList>
            <person name="Mendez C."/>
            <person name="Richter M."/>
            <person name="Ferrer M."/>
            <person name="Sanchez J."/>
        </authorList>
    </citation>
    <scope>NUCLEOTIDE SEQUENCE</scope>
</reference>
<feature type="non-terminal residue" evidence="1">
    <location>
        <position position="1"/>
    </location>
</feature>
<name>T1B310_9ZZZZ</name>
<dbReference type="EMBL" id="AUZY01003811">
    <property type="protein sequence ID" value="EQD67251.1"/>
    <property type="molecule type" value="Genomic_DNA"/>
</dbReference>